<dbReference type="PROSITE" id="PS00763">
    <property type="entry name" value="GLUTATHIONE_PEROXID_2"/>
    <property type="match status" value="1"/>
</dbReference>
<evidence type="ECO:0000256" key="4">
    <source>
        <dbReference type="PIRSR" id="PIRSR000303-1"/>
    </source>
</evidence>
<dbReference type="InterPro" id="IPR029760">
    <property type="entry name" value="GPX_CS"/>
</dbReference>
<dbReference type="PROSITE" id="PS00460">
    <property type="entry name" value="GLUTATHIONE_PEROXID_1"/>
    <property type="match status" value="1"/>
</dbReference>
<dbReference type="InterPro" id="IPR029759">
    <property type="entry name" value="GPX_AS"/>
</dbReference>
<dbReference type="InterPro" id="IPR013766">
    <property type="entry name" value="Thioredoxin_domain"/>
</dbReference>
<evidence type="ECO:0000256" key="5">
    <source>
        <dbReference type="RuleBase" id="RU000499"/>
    </source>
</evidence>
<keyword evidence="3 5" id="KW-0560">Oxidoreductase</keyword>
<feature type="domain" description="Thioredoxin" evidence="6">
    <location>
        <begin position="1"/>
        <end position="183"/>
    </location>
</feature>
<dbReference type="InterPro" id="IPR036249">
    <property type="entry name" value="Thioredoxin-like_sf"/>
</dbReference>
<sequence length="188" mass="21395">MTQIYDFTAEKANGQEVSLADYKGKVLLVVNTATECGFTPQLEDLQKLYSRYGGENFEILGFPCNQFAEQEPKADDEMTSHCKANFGVTFPMFKKIDVNGENAHPLFTYLQNTKSFQGFNLNTPTAKLMKKIITDRYPDLLSGDTIKWNFTKFLITGDGKVLRRYEPTDEPLDFEKDIRQLVNFSAAT</sequence>
<dbReference type="RefSeq" id="WP_106588160.1">
    <property type="nucleotide sequence ID" value="NZ_PYAV01000004.1"/>
</dbReference>
<dbReference type="PRINTS" id="PR01011">
    <property type="entry name" value="GLUTPROXDASE"/>
</dbReference>
<evidence type="ECO:0000256" key="3">
    <source>
        <dbReference type="ARBA" id="ARBA00023002"/>
    </source>
</evidence>
<dbReference type="InterPro" id="IPR000889">
    <property type="entry name" value="Glutathione_peroxidase"/>
</dbReference>
<dbReference type="GO" id="GO:0004601">
    <property type="term" value="F:peroxidase activity"/>
    <property type="evidence" value="ECO:0007669"/>
    <property type="project" value="UniProtKB-KW"/>
</dbReference>
<dbReference type="PROSITE" id="PS51355">
    <property type="entry name" value="GLUTATHIONE_PEROXID_3"/>
    <property type="match status" value="1"/>
</dbReference>
<dbReference type="Pfam" id="PF00255">
    <property type="entry name" value="GSHPx"/>
    <property type="match status" value="1"/>
</dbReference>
<reference evidence="7 8" key="1">
    <citation type="submission" date="2018-03" db="EMBL/GenBank/DDBJ databases">
        <title>Genomic Encyclopedia of Type Strains, Phase III (KMG-III): the genomes of soil and plant-associated and newly described type strains.</title>
        <authorList>
            <person name="Whitman W."/>
        </authorList>
    </citation>
    <scope>NUCLEOTIDE SEQUENCE [LARGE SCALE GENOMIC DNA]</scope>
    <source>
        <strain evidence="7 8">CGMCC 1.07653</strain>
    </source>
</reference>
<dbReference type="PANTHER" id="PTHR11592:SF78">
    <property type="entry name" value="GLUTATHIONE PEROXIDASE"/>
    <property type="match status" value="1"/>
</dbReference>
<accession>A0A2P8HQY5</accession>
<comment type="caution">
    <text evidence="7">The sequence shown here is derived from an EMBL/GenBank/DDBJ whole genome shotgun (WGS) entry which is preliminary data.</text>
</comment>
<dbReference type="AlphaFoldDB" id="A0A2P8HQY5"/>
<evidence type="ECO:0000256" key="1">
    <source>
        <dbReference type="ARBA" id="ARBA00006926"/>
    </source>
</evidence>
<dbReference type="Proteomes" id="UP000242310">
    <property type="component" value="Unassembled WGS sequence"/>
</dbReference>
<name>A0A2P8HQY5_9BACI</name>
<dbReference type="FunFam" id="3.40.30.10:FF:000010">
    <property type="entry name" value="Glutathione peroxidase"/>
    <property type="match status" value="1"/>
</dbReference>
<proteinExistence type="inferred from homology"/>
<organism evidence="7 8">
    <name type="scientific">Salsuginibacillus halophilus</name>
    <dbReference type="NCBI Taxonomy" id="517424"/>
    <lineage>
        <taxon>Bacteria</taxon>
        <taxon>Bacillati</taxon>
        <taxon>Bacillota</taxon>
        <taxon>Bacilli</taxon>
        <taxon>Bacillales</taxon>
        <taxon>Bacillaceae</taxon>
        <taxon>Salsuginibacillus</taxon>
    </lineage>
</organism>
<dbReference type="OrthoDB" id="9789406at2"/>
<comment type="similarity">
    <text evidence="1 5">Belongs to the glutathione peroxidase family.</text>
</comment>
<dbReference type="PANTHER" id="PTHR11592">
    <property type="entry name" value="GLUTATHIONE PEROXIDASE"/>
    <property type="match status" value="1"/>
</dbReference>
<dbReference type="EMBL" id="PYAV01000004">
    <property type="protein sequence ID" value="PSL48592.1"/>
    <property type="molecule type" value="Genomic_DNA"/>
</dbReference>
<evidence type="ECO:0000256" key="2">
    <source>
        <dbReference type="ARBA" id="ARBA00022559"/>
    </source>
</evidence>
<evidence type="ECO:0000313" key="7">
    <source>
        <dbReference type="EMBL" id="PSL48592.1"/>
    </source>
</evidence>
<keyword evidence="2 5" id="KW-0575">Peroxidase</keyword>
<dbReference type="GO" id="GO:0034599">
    <property type="term" value="P:cellular response to oxidative stress"/>
    <property type="evidence" value="ECO:0007669"/>
    <property type="project" value="TreeGrafter"/>
</dbReference>
<gene>
    <name evidence="7" type="ORF">B0H94_104193</name>
</gene>
<dbReference type="CDD" id="cd00340">
    <property type="entry name" value="GSH_Peroxidase"/>
    <property type="match status" value="1"/>
</dbReference>
<dbReference type="PROSITE" id="PS51352">
    <property type="entry name" value="THIOREDOXIN_2"/>
    <property type="match status" value="1"/>
</dbReference>
<evidence type="ECO:0000259" key="6">
    <source>
        <dbReference type="PROSITE" id="PS51352"/>
    </source>
</evidence>
<evidence type="ECO:0000313" key="8">
    <source>
        <dbReference type="Proteomes" id="UP000242310"/>
    </source>
</evidence>
<protein>
    <recommendedName>
        <fullName evidence="5">Glutathione peroxidase</fullName>
    </recommendedName>
</protein>
<feature type="active site" evidence="4">
    <location>
        <position position="36"/>
    </location>
</feature>
<keyword evidence="8" id="KW-1185">Reference proteome</keyword>
<dbReference type="PIRSF" id="PIRSF000303">
    <property type="entry name" value="Glutathion_perox"/>
    <property type="match status" value="1"/>
</dbReference>
<dbReference type="SUPFAM" id="SSF52833">
    <property type="entry name" value="Thioredoxin-like"/>
    <property type="match status" value="1"/>
</dbReference>
<dbReference type="Gene3D" id="3.40.30.10">
    <property type="entry name" value="Glutaredoxin"/>
    <property type="match status" value="1"/>
</dbReference>